<dbReference type="AlphaFoldDB" id="A0A368VDN4"/>
<reference evidence="2 3" key="1">
    <citation type="submission" date="2018-07" db="EMBL/GenBank/DDBJ databases">
        <title>Freshwater and sediment microbial communities from various areas in North America, analyzing microbe dynamics in response to fracking.</title>
        <authorList>
            <person name="Lamendella R."/>
        </authorList>
    </citation>
    <scope>NUCLEOTIDE SEQUENCE [LARGE SCALE GENOMIC DNA]</scope>
    <source>
        <strain evidence="2 3">160A</strain>
    </source>
</reference>
<dbReference type="EMBL" id="QPIZ01000001">
    <property type="protein sequence ID" value="RCW39268.1"/>
    <property type="molecule type" value="Genomic_DNA"/>
</dbReference>
<keyword evidence="3" id="KW-1185">Reference proteome</keyword>
<accession>A0A368VDN4</accession>
<keyword evidence="1" id="KW-0732">Signal</keyword>
<gene>
    <name evidence="2" type="ORF">DFO77_10136</name>
</gene>
<proteinExistence type="predicted"/>
<protein>
    <recommendedName>
        <fullName evidence="4">Outer membrane protein with beta-barrel domain</fullName>
    </recommendedName>
</protein>
<feature type="chain" id="PRO_5016934182" description="Outer membrane protein with beta-barrel domain" evidence="1">
    <location>
        <begin position="21"/>
        <end position="190"/>
    </location>
</feature>
<dbReference type="Proteomes" id="UP000252733">
    <property type="component" value="Unassembled WGS sequence"/>
</dbReference>
<evidence type="ECO:0000313" key="2">
    <source>
        <dbReference type="EMBL" id="RCW39268.1"/>
    </source>
</evidence>
<evidence type="ECO:0000313" key="3">
    <source>
        <dbReference type="Proteomes" id="UP000252733"/>
    </source>
</evidence>
<evidence type="ECO:0000256" key="1">
    <source>
        <dbReference type="SAM" id="SignalP"/>
    </source>
</evidence>
<evidence type="ECO:0008006" key="4">
    <source>
        <dbReference type="Google" id="ProtNLM"/>
    </source>
</evidence>
<feature type="signal peptide" evidence="1">
    <location>
        <begin position="1"/>
        <end position="20"/>
    </location>
</feature>
<comment type="caution">
    <text evidence="2">The sequence shown here is derived from an EMBL/GenBank/DDBJ whole genome shotgun (WGS) entry which is preliminary data.</text>
</comment>
<name>A0A368VDN4_9BACT</name>
<organism evidence="2 3">
    <name type="scientific">Marinilabilia salmonicolor</name>
    <dbReference type="NCBI Taxonomy" id="989"/>
    <lineage>
        <taxon>Bacteria</taxon>
        <taxon>Pseudomonadati</taxon>
        <taxon>Bacteroidota</taxon>
        <taxon>Bacteroidia</taxon>
        <taxon>Marinilabiliales</taxon>
        <taxon>Marinilabiliaceae</taxon>
        <taxon>Marinilabilia</taxon>
    </lineage>
</organism>
<dbReference type="RefSeq" id="WP_147271948.1">
    <property type="nucleotide sequence ID" value="NZ_QPIZ01000001.1"/>
</dbReference>
<sequence>MPRYIIILLCSLLSLTVTFAQSPATQSPTKWTVEVVTSCRINNNAKQKGFGALLSRNLSGNWWLQSGLIYKNHKDYVEINLTSVSYSFSYEAELRLNYISIPLMLFYNSNFVNVGLGTYYERFLNSKDLSDNPLSETTASPGEKSKWYLTGSLGYPISIGNRLQLEPGILFNLANEKIYKDLKISLKYKF</sequence>